<feature type="transmembrane region" description="Helical" evidence="1">
    <location>
        <begin position="129"/>
        <end position="153"/>
    </location>
</feature>
<keyword evidence="3" id="KW-1185">Reference proteome</keyword>
<keyword evidence="1" id="KW-0812">Transmembrane</keyword>
<feature type="transmembrane region" description="Helical" evidence="1">
    <location>
        <begin position="44"/>
        <end position="68"/>
    </location>
</feature>
<protein>
    <recommendedName>
        <fullName evidence="4">ABC transporter permease</fullName>
    </recommendedName>
</protein>
<feature type="transmembrane region" description="Helical" evidence="1">
    <location>
        <begin position="88"/>
        <end position="117"/>
    </location>
</feature>
<name>A0ABU8HC89_9BACI</name>
<gene>
    <name evidence="2" type="ORF">WAK64_07725</name>
</gene>
<evidence type="ECO:0008006" key="4">
    <source>
        <dbReference type="Google" id="ProtNLM"/>
    </source>
</evidence>
<evidence type="ECO:0000313" key="2">
    <source>
        <dbReference type="EMBL" id="MEI5906945.1"/>
    </source>
</evidence>
<feature type="transmembrane region" description="Helical" evidence="1">
    <location>
        <begin position="203"/>
        <end position="228"/>
    </location>
</feature>
<dbReference type="EMBL" id="JBBAXC010000005">
    <property type="protein sequence ID" value="MEI5906945.1"/>
    <property type="molecule type" value="Genomic_DNA"/>
</dbReference>
<reference evidence="2 3" key="1">
    <citation type="journal article" date="2018" name="J. Microbiol.">
        <title>Bacillus spongiae sp. nov., isolated from sponge of Jeju Island.</title>
        <authorList>
            <person name="Lee G.E."/>
            <person name="Im W.T."/>
            <person name="Park J.S."/>
        </authorList>
    </citation>
    <scope>NUCLEOTIDE SEQUENCE [LARGE SCALE GENOMIC DNA]</scope>
    <source>
        <strain evidence="2 3">135PIL107-10</strain>
    </source>
</reference>
<accession>A0ABU8HC89</accession>
<feature type="transmembrane region" description="Helical" evidence="1">
    <location>
        <begin position="12"/>
        <end position="32"/>
    </location>
</feature>
<sequence length="235" mass="26947">MKYICLLKKELRFVFPTTLIFSILMIIDHVFVSSKMGSWDLLGQMIGAFVIPLLLIPVWSTYLMYSILSNEWKQKSIYMLMSFPVRGWTILSIKIAAIFSAMGFVLLVGIASGYIFFHEQLTSLLPHLFFISFSFIALFSLTLAVIVTFSFLLSRVMKHFRLVTFLTTFLVSAWGMIEVTLWLSPFISWLPILTWNLPEAGPILFHLSSLLILVLFSGGLFLLCCLIYDKRIEVD</sequence>
<dbReference type="Proteomes" id="UP001312865">
    <property type="component" value="Unassembled WGS sequence"/>
</dbReference>
<evidence type="ECO:0000313" key="3">
    <source>
        <dbReference type="Proteomes" id="UP001312865"/>
    </source>
</evidence>
<evidence type="ECO:0000256" key="1">
    <source>
        <dbReference type="SAM" id="Phobius"/>
    </source>
</evidence>
<proteinExistence type="predicted"/>
<keyword evidence="1" id="KW-0472">Membrane</keyword>
<organism evidence="2 3">
    <name type="scientific">Bacillus spongiae</name>
    <dbReference type="NCBI Taxonomy" id="2683610"/>
    <lineage>
        <taxon>Bacteria</taxon>
        <taxon>Bacillati</taxon>
        <taxon>Bacillota</taxon>
        <taxon>Bacilli</taxon>
        <taxon>Bacillales</taxon>
        <taxon>Bacillaceae</taxon>
        <taxon>Bacillus</taxon>
    </lineage>
</organism>
<feature type="transmembrane region" description="Helical" evidence="1">
    <location>
        <begin position="160"/>
        <end position="183"/>
    </location>
</feature>
<keyword evidence="1" id="KW-1133">Transmembrane helix</keyword>
<comment type="caution">
    <text evidence="2">The sequence shown here is derived from an EMBL/GenBank/DDBJ whole genome shotgun (WGS) entry which is preliminary data.</text>
</comment>
<dbReference type="RefSeq" id="WP_336586387.1">
    <property type="nucleotide sequence ID" value="NZ_JBBAXC010000005.1"/>
</dbReference>